<dbReference type="AlphaFoldDB" id="A0A075AJM8"/>
<proteinExistence type="predicted"/>
<feature type="chain" id="PRO_5001704675" evidence="1">
    <location>
        <begin position="18"/>
        <end position="127"/>
    </location>
</feature>
<evidence type="ECO:0000313" key="3">
    <source>
        <dbReference type="Proteomes" id="UP000054324"/>
    </source>
</evidence>
<keyword evidence="3" id="KW-1185">Reference proteome</keyword>
<dbReference type="GeneID" id="20314733"/>
<organism evidence="2 3">
    <name type="scientific">Opisthorchis viverrini</name>
    <name type="common">Southeast Asian liver fluke</name>
    <dbReference type="NCBI Taxonomy" id="6198"/>
    <lineage>
        <taxon>Eukaryota</taxon>
        <taxon>Metazoa</taxon>
        <taxon>Spiralia</taxon>
        <taxon>Lophotrochozoa</taxon>
        <taxon>Platyhelminthes</taxon>
        <taxon>Trematoda</taxon>
        <taxon>Digenea</taxon>
        <taxon>Opisthorchiida</taxon>
        <taxon>Opisthorchiata</taxon>
        <taxon>Opisthorchiidae</taxon>
        <taxon>Opisthorchis</taxon>
    </lineage>
</organism>
<gene>
    <name evidence="2" type="ORF">T265_00545</name>
</gene>
<evidence type="ECO:0000313" key="2">
    <source>
        <dbReference type="EMBL" id="KER33659.1"/>
    </source>
</evidence>
<dbReference type="CTD" id="20314733"/>
<feature type="signal peptide" evidence="1">
    <location>
        <begin position="1"/>
        <end position="17"/>
    </location>
</feature>
<evidence type="ECO:0000256" key="1">
    <source>
        <dbReference type="SAM" id="SignalP"/>
    </source>
</evidence>
<accession>A0A075AJM8</accession>
<sequence>MMCIFTYLILTASLSHQQDEQETRKWVPLQGADDRRKGSHTSLEILLIRGMRYTKKPLAPLVAQALRTIGSQTEKCVAEVNKYQDCGLLVNVVLIRYYEELNGIGRRHEADHLALIHLVFYDCPIAF</sequence>
<dbReference type="Proteomes" id="UP000054324">
    <property type="component" value="Unassembled WGS sequence"/>
</dbReference>
<protein>
    <submittedName>
        <fullName evidence="2">Uncharacterized protein</fullName>
    </submittedName>
</protein>
<dbReference type="RefSeq" id="XP_009162613.1">
    <property type="nucleotide sequence ID" value="XM_009164349.1"/>
</dbReference>
<keyword evidence="1" id="KW-0732">Signal</keyword>
<reference evidence="2 3" key="1">
    <citation type="submission" date="2013-11" db="EMBL/GenBank/DDBJ databases">
        <title>Opisthorchis viverrini - life in the bile duct.</title>
        <authorList>
            <person name="Young N.D."/>
            <person name="Nagarajan N."/>
            <person name="Lin S.J."/>
            <person name="Korhonen P.K."/>
            <person name="Jex A.R."/>
            <person name="Hall R.S."/>
            <person name="Safavi-Hemami H."/>
            <person name="Kaewkong W."/>
            <person name="Bertrand D."/>
            <person name="Gao S."/>
            <person name="Seet Q."/>
            <person name="Wongkham S."/>
            <person name="Teh B.T."/>
            <person name="Wongkham C."/>
            <person name="Intapan P.M."/>
            <person name="Maleewong W."/>
            <person name="Yang X."/>
            <person name="Hu M."/>
            <person name="Wang Z."/>
            <person name="Hofmann A."/>
            <person name="Sternberg P.W."/>
            <person name="Tan P."/>
            <person name="Wang J."/>
            <person name="Gasser R.B."/>
        </authorList>
    </citation>
    <scope>NUCLEOTIDE SEQUENCE [LARGE SCALE GENOMIC DNA]</scope>
</reference>
<name>A0A075AJM8_OPIVI</name>
<dbReference type="EMBL" id="KL596623">
    <property type="protein sequence ID" value="KER33659.1"/>
    <property type="molecule type" value="Genomic_DNA"/>
</dbReference>
<dbReference type="KEGG" id="ovi:T265_00545"/>